<name>G2XH34_VERDV</name>
<accession>G2XH34</accession>
<sequence length="450" mass="48402">MFVVTSDATARFTFTISSHYVCKSKGCCSTDASHRLMLMTYGTHRPNEAGPASQPYGHRQRTLNHRDGVSDPGKPQLGGMPLNVACLCDREGVADPGPSSSGAWLCGLQPRRGRKHVCGPSRPETSRVWAQSGVQAPMTAGNSLIGHVASGAHGHGNGQGNSAAAAATSETTTNMCLGIRLRLLLRLLTIDRCAPRPQKHARHEDRRDRNLSQSSMGKRAEPPWRCMSVHILSMIAVMADVISMQLATIVVRPVEWSTTRATTRNVRQSLWNDRCRGSSRRPGCWAHEKNVYAMVLDPELGHIGDVPRETASRAGLEITRVPFFDSECFQGPSRDANPPLGAAEDQAPDPGLLMLQGVADLAELAGCAGMADIAGLEQLSLPASEDCETVIELVSDDDRARSNDIGNDIGQGMAGHWRSNMDQGLVGKVGGVFARRLSIAEKGLGRCLES</sequence>
<evidence type="ECO:0000313" key="3">
    <source>
        <dbReference type="Proteomes" id="UP000001611"/>
    </source>
</evidence>
<evidence type="ECO:0000313" key="2">
    <source>
        <dbReference type="EMBL" id="EGY19132.1"/>
    </source>
</evidence>
<protein>
    <submittedName>
        <fullName evidence="2">Uncharacterized protein</fullName>
    </submittedName>
</protein>
<gene>
    <name evidence="2" type="ORF">VDAG_09466</name>
</gene>
<dbReference type="InParanoid" id="G2XH34"/>
<dbReference type="GeneID" id="20710929"/>
<organism evidence="2 3">
    <name type="scientific">Verticillium dahliae (strain VdLs.17 / ATCC MYA-4575 / FGSC 10137)</name>
    <name type="common">Verticillium wilt</name>
    <dbReference type="NCBI Taxonomy" id="498257"/>
    <lineage>
        <taxon>Eukaryota</taxon>
        <taxon>Fungi</taxon>
        <taxon>Dikarya</taxon>
        <taxon>Ascomycota</taxon>
        <taxon>Pezizomycotina</taxon>
        <taxon>Sordariomycetes</taxon>
        <taxon>Hypocreomycetidae</taxon>
        <taxon>Glomerellales</taxon>
        <taxon>Plectosphaerellaceae</taxon>
        <taxon>Verticillium</taxon>
    </lineage>
</organism>
<dbReference type="EMBL" id="DS572720">
    <property type="protein sequence ID" value="EGY19132.1"/>
    <property type="molecule type" value="Genomic_DNA"/>
</dbReference>
<dbReference type="AlphaFoldDB" id="G2XH34"/>
<dbReference type="RefSeq" id="XP_009656722.1">
    <property type="nucleotide sequence ID" value="XM_009658427.1"/>
</dbReference>
<dbReference type="KEGG" id="vda:VDAG_09466"/>
<feature type="region of interest" description="Disordered" evidence="1">
    <location>
        <begin position="196"/>
        <end position="220"/>
    </location>
</feature>
<reference evidence="2 3" key="1">
    <citation type="submission" date="2008-03" db="EMBL/GenBank/DDBJ databases">
        <title>The Genome Sequence of Verticillium dahliae VdLs.17.</title>
        <authorList>
            <consortium name="The Broad Institute Genome Sequencing Platform"/>
            <person name="Ma L.-J.J."/>
            <person name="Klosterman S.J."/>
            <person name="Subbarao K."/>
            <person name="Dobinson K."/>
            <person name="Veronese P."/>
            <person name="Kang S."/>
            <person name="Gold S.E."/>
            <person name="Young S."/>
            <person name="Jaffe D."/>
            <person name="Gnerre S."/>
            <person name="Berlin A."/>
            <person name="Heiman D."/>
            <person name="Hepburn T."/>
            <person name="Sykes S."/>
            <person name="Alvarado L."/>
            <person name="Kodira C.D."/>
            <person name="Lander E."/>
            <person name="Galagan J."/>
            <person name="Nusbaum C."/>
            <person name="Birren B."/>
        </authorList>
    </citation>
    <scope>NUCLEOTIDE SEQUENCE [LARGE SCALE GENOMIC DNA]</scope>
    <source>
        <strain evidence="3">VdLs.17 / ATCC MYA-4575 / FGSC 10137</strain>
    </source>
</reference>
<dbReference type="HOGENOM" id="CLU_608595_0_0_1"/>
<keyword evidence="3" id="KW-1185">Reference proteome</keyword>
<dbReference type="Proteomes" id="UP000001611">
    <property type="component" value="Chromosome 7"/>
</dbReference>
<evidence type="ECO:0000256" key="1">
    <source>
        <dbReference type="SAM" id="MobiDB-lite"/>
    </source>
</evidence>
<proteinExistence type="predicted"/>